<feature type="compositionally biased region" description="Low complexity" evidence="1">
    <location>
        <begin position="21"/>
        <end position="45"/>
    </location>
</feature>
<proteinExistence type="predicted"/>
<name>A0AAN8WSM5_HALRR</name>
<keyword evidence="3" id="KW-1185">Reference proteome</keyword>
<evidence type="ECO:0000313" key="3">
    <source>
        <dbReference type="Proteomes" id="UP001381693"/>
    </source>
</evidence>
<organism evidence="2 3">
    <name type="scientific">Halocaridina rubra</name>
    <name type="common">Hawaiian red shrimp</name>
    <dbReference type="NCBI Taxonomy" id="373956"/>
    <lineage>
        <taxon>Eukaryota</taxon>
        <taxon>Metazoa</taxon>
        <taxon>Ecdysozoa</taxon>
        <taxon>Arthropoda</taxon>
        <taxon>Crustacea</taxon>
        <taxon>Multicrustacea</taxon>
        <taxon>Malacostraca</taxon>
        <taxon>Eumalacostraca</taxon>
        <taxon>Eucarida</taxon>
        <taxon>Decapoda</taxon>
        <taxon>Pleocyemata</taxon>
        <taxon>Caridea</taxon>
        <taxon>Atyoidea</taxon>
        <taxon>Atyidae</taxon>
        <taxon>Halocaridina</taxon>
    </lineage>
</organism>
<reference evidence="2 3" key="1">
    <citation type="submission" date="2023-11" db="EMBL/GenBank/DDBJ databases">
        <title>Halocaridina rubra genome assembly.</title>
        <authorList>
            <person name="Smith C."/>
        </authorList>
    </citation>
    <scope>NUCLEOTIDE SEQUENCE [LARGE SCALE GENOMIC DNA]</scope>
    <source>
        <strain evidence="2">EP-1</strain>
        <tissue evidence="2">Whole</tissue>
    </source>
</reference>
<protein>
    <submittedName>
        <fullName evidence="2">Uncharacterized protein</fullName>
    </submittedName>
</protein>
<sequence length="94" mass="10379">MSPEELASAAPPPPPPPPPHRLTTTTLPSLRGLPTPTTPSPLTLTSCSPFPPSTLGCWRLFTTNTWLAPGRSWMWRKKKEDECLWRAVMEEGEG</sequence>
<dbReference type="EMBL" id="JAXCGZ010020547">
    <property type="protein sequence ID" value="KAK7065585.1"/>
    <property type="molecule type" value="Genomic_DNA"/>
</dbReference>
<comment type="caution">
    <text evidence="2">The sequence shown here is derived from an EMBL/GenBank/DDBJ whole genome shotgun (WGS) entry which is preliminary data.</text>
</comment>
<evidence type="ECO:0000256" key="1">
    <source>
        <dbReference type="SAM" id="MobiDB-lite"/>
    </source>
</evidence>
<feature type="compositionally biased region" description="Pro residues" evidence="1">
    <location>
        <begin position="10"/>
        <end position="20"/>
    </location>
</feature>
<evidence type="ECO:0000313" key="2">
    <source>
        <dbReference type="EMBL" id="KAK7065585.1"/>
    </source>
</evidence>
<gene>
    <name evidence="2" type="ORF">SK128_008199</name>
</gene>
<feature type="non-terminal residue" evidence="2">
    <location>
        <position position="94"/>
    </location>
</feature>
<accession>A0AAN8WSM5</accession>
<feature type="region of interest" description="Disordered" evidence="1">
    <location>
        <begin position="1"/>
        <end position="45"/>
    </location>
</feature>
<dbReference type="Proteomes" id="UP001381693">
    <property type="component" value="Unassembled WGS sequence"/>
</dbReference>
<dbReference type="AlphaFoldDB" id="A0AAN8WSM5"/>